<protein>
    <submittedName>
        <fullName evidence="2">Uncharacterized protein</fullName>
    </submittedName>
</protein>
<keyword evidence="3" id="KW-1185">Reference proteome</keyword>
<keyword evidence="1" id="KW-1133">Transmembrane helix</keyword>
<sequence>MARHSSARDRQRRDPRVELAHLTRHRYSNVIASLFSSFVSPPVGCYRLFVTLRRALSRSISIHYITTLFLYYFVVSPRSRLVFSGYFRAKRFDQGYTSVSDHAIPTVRMQLTMVVRLKLEYQPSQAMADASLGRNA</sequence>
<keyword evidence="1" id="KW-0812">Transmembrane</keyword>
<dbReference type="RefSeq" id="XP_062693047.1">
    <property type="nucleotide sequence ID" value="XM_062832439.1"/>
</dbReference>
<accession>A0AAJ0MRF0</accession>
<comment type="caution">
    <text evidence="2">The sequence shown here is derived from an EMBL/GenBank/DDBJ whole genome shotgun (WGS) entry which is preliminary data.</text>
</comment>
<feature type="transmembrane region" description="Helical" evidence="1">
    <location>
        <begin position="55"/>
        <end position="74"/>
    </location>
</feature>
<dbReference type="GeneID" id="87870061"/>
<dbReference type="AlphaFoldDB" id="A0AAJ0MRF0"/>
<organism evidence="2 3">
    <name type="scientific">Neurospora hispaniola</name>
    <dbReference type="NCBI Taxonomy" id="588809"/>
    <lineage>
        <taxon>Eukaryota</taxon>
        <taxon>Fungi</taxon>
        <taxon>Dikarya</taxon>
        <taxon>Ascomycota</taxon>
        <taxon>Pezizomycotina</taxon>
        <taxon>Sordariomycetes</taxon>
        <taxon>Sordariomycetidae</taxon>
        <taxon>Sordariales</taxon>
        <taxon>Sordariaceae</taxon>
        <taxon>Neurospora</taxon>
    </lineage>
</organism>
<keyword evidence="1" id="KW-0472">Membrane</keyword>
<dbReference type="EMBL" id="JAULSX010000004">
    <property type="protein sequence ID" value="KAK3492589.1"/>
    <property type="molecule type" value="Genomic_DNA"/>
</dbReference>
<reference evidence="2 3" key="1">
    <citation type="journal article" date="2023" name="Mol. Phylogenet. Evol.">
        <title>Genome-scale phylogeny and comparative genomics of the fungal order Sordariales.</title>
        <authorList>
            <person name="Hensen N."/>
            <person name="Bonometti L."/>
            <person name="Westerberg I."/>
            <person name="Brannstrom I.O."/>
            <person name="Guillou S."/>
            <person name="Cros-Aarteil S."/>
            <person name="Calhoun S."/>
            <person name="Haridas S."/>
            <person name="Kuo A."/>
            <person name="Mondo S."/>
            <person name="Pangilinan J."/>
            <person name="Riley R."/>
            <person name="LaButti K."/>
            <person name="Andreopoulos B."/>
            <person name="Lipzen A."/>
            <person name="Chen C."/>
            <person name="Yan M."/>
            <person name="Daum C."/>
            <person name="Ng V."/>
            <person name="Clum A."/>
            <person name="Steindorff A."/>
            <person name="Ohm R.A."/>
            <person name="Martin F."/>
            <person name="Silar P."/>
            <person name="Natvig D.O."/>
            <person name="Lalanne C."/>
            <person name="Gautier V."/>
            <person name="Ament-Velasquez S.L."/>
            <person name="Kruys A."/>
            <person name="Hutchinson M.I."/>
            <person name="Powell A.J."/>
            <person name="Barry K."/>
            <person name="Miller A.N."/>
            <person name="Grigoriev I.V."/>
            <person name="Debuchy R."/>
            <person name="Gladieux P."/>
            <person name="Hiltunen Thoren M."/>
            <person name="Johannesson H."/>
        </authorList>
    </citation>
    <scope>NUCLEOTIDE SEQUENCE [LARGE SCALE GENOMIC DNA]</scope>
    <source>
        <strain evidence="2 3">FGSC 10403</strain>
    </source>
</reference>
<evidence type="ECO:0000256" key="1">
    <source>
        <dbReference type="SAM" id="Phobius"/>
    </source>
</evidence>
<name>A0AAJ0MRF0_9PEZI</name>
<feature type="transmembrane region" description="Helical" evidence="1">
    <location>
        <begin position="30"/>
        <end position="49"/>
    </location>
</feature>
<proteinExistence type="predicted"/>
<gene>
    <name evidence="2" type="ORF">B0T23DRAFT_145472</name>
</gene>
<evidence type="ECO:0000313" key="2">
    <source>
        <dbReference type="EMBL" id="KAK3492589.1"/>
    </source>
</evidence>
<dbReference type="Proteomes" id="UP001285908">
    <property type="component" value="Unassembled WGS sequence"/>
</dbReference>
<evidence type="ECO:0000313" key="3">
    <source>
        <dbReference type="Proteomes" id="UP001285908"/>
    </source>
</evidence>